<dbReference type="PIRSF" id="PIRSF000862">
    <property type="entry name" value="Steryl_ester_lip"/>
    <property type="match status" value="1"/>
</dbReference>
<feature type="domain" description="Partial AB-hydrolase lipase" evidence="10">
    <location>
        <begin position="37"/>
        <end position="99"/>
    </location>
</feature>
<feature type="active site" description="Charge relay system" evidence="8">
    <location>
        <position position="349"/>
    </location>
</feature>
<dbReference type="Proteomes" id="UP000242457">
    <property type="component" value="Unassembled WGS sequence"/>
</dbReference>
<feature type="chain" id="PRO_5012246226" description="Lipase" evidence="9">
    <location>
        <begin position="21"/>
        <end position="413"/>
    </location>
</feature>
<dbReference type="Gene3D" id="3.40.50.1820">
    <property type="entry name" value="alpha/beta hydrolase"/>
    <property type="match status" value="1"/>
</dbReference>
<keyword evidence="5" id="KW-0443">Lipid metabolism</keyword>
<keyword evidence="2 9" id="KW-0732">Signal</keyword>
<evidence type="ECO:0000256" key="5">
    <source>
        <dbReference type="ARBA" id="ARBA00023098"/>
    </source>
</evidence>
<evidence type="ECO:0000256" key="9">
    <source>
        <dbReference type="SAM" id="SignalP"/>
    </source>
</evidence>
<organism evidence="11 12">
    <name type="scientific">Apis cerana cerana</name>
    <name type="common">Oriental honeybee</name>
    <dbReference type="NCBI Taxonomy" id="94128"/>
    <lineage>
        <taxon>Eukaryota</taxon>
        <taxon>Metazoa</taxon>
        <taxon>Ecdysozoa</taxon>
        <taxon>Arthropoda</taxon>
        <taxon>Hexapoda</taxon>
        <taxon>Insecta</taxon>
        <taxon>Pterygota</taxon>
        <taxon>Neoptera</taxon>
        <taxon>Endopterygota</taxon>
        <taxon>Hymenoptera</taxon>
        <taxon>Apocrita</taxon>
        <taxon>Aculeata</taxon>
        <taxon>Apoidea</taxon>
        <taxon>Anthophila</taxon>
        <taxon>Apidae</taxon>
        <taxon>Apis</taxon>
    </lineage>
</organism>
<dbReference type="FunFam" id="3.40.50.1820:FF:000057">
    <property type="entry name" value="Lipase"/>
    <property type="match status" value="1"/>
</dbReference>
<evidence type="ECO:0000256" key="8">
    <source>
        <dbReference type="PIRSR" id="PIRSR000862-1"/>
    </source>
</evidence>
<keyword evidence="3 7" id="KW-0378">Hydrolase</keyword>
<keyword evidence="12" id="KW-1185">Reference proteome</keyword>
<dbReference type="Pfam" id="PF04083">
    <property type="entry name" value="Abhydro_lipase"/>
    <property type="match status" value="1"/>
</dbReference>
<feature type="active site" description="Charge relay system" evidence="8">
    <location>
        <position position="380"/>
    </location>
</feature>
<accession>A0A2A3EHF0</accession>
<comment type="similarity">
    <text evidence="1 7">Belongs to the AB hydrolase superfamily. Lipase family.</text>
</comment>
<protein>
    <recommendedName>
        <fullName evidence="7">Lipase</fullName>
    </recommendedName>
</protein>
<feature type="signal peptide" evidence="9">
    <location>
        <begin position="1"/>
        <end position="20"/>
    </location>
</feature>
<keyword evidence="4 7" id="KW-0442">Lipid degradation</keyword>
<gene>
    <name evidence="11" type="ORF">APICC_06190</name>
</gene>
<evidence type="ECO:0000313" key="12">
    <source>
        <dbReference type="Proteomes" id="UP000242457"/>
    </source>
</evidence>
<name>A0A2A3EHF0_APICC</name>
<dbReference type="SUPFAM" id="SSF53474">
    <property type="entry name" value="alpha/beta-Hydrolases"/>
    <property type="match status" value="1"/>
</dbReference>
<evidence type="ECO:0000259" key="10">
    <source>
        <dbReference type="Pfam" id="PF04083"/>
    </source>
</evidence>
<dbReference type="InterPro" id="IPR025483">
    <property type="entry name" value="Lipase_euk"/>
</dbReference>
<reference evidence="11 12" key="1">
    <citation type="submission" date="2014-07" db="EMBL/GenBank/DDBJ databases">
        <title>Genomic and transcriptomic analysis on Apis cerana provide comprehensive insights into honey bee biology.</title>
        <authorList>
            <person name="Diao Q."/>
            <person name="Sun L."/>
            <person name="Zheng H."/>
            <person name="Zheng H."/>
            <person name="Xu S."/>
            <person name="Wang S."/>
            <person name="Zeng Z."/>
            <person name="Hu F."/>
            <person name="Su S."/>
            <person name="Wu J."/>
        </authorList>
    </citation>
    <scope>NUCLEOTIDE SEQUENCE [LARGE SCALE GENOMIC DNA]</scope>
    <source>
        <tissue evidence="11">Pupae without intestine</tissue>
    </source>
</reference>
<dbReference type="InterPro" id="IPR029058">
    <property type="entry name" value="AB_hydrolase_fold"/>
</dbReference>
<dbReference type="EMBL" id="KZ288254">
    <property type="protein sequence ID" value="PBC30894.1"/>
    <property type="molecule type" value="Genomic_DNA"/>
</dbReference>
<evidence type="ECO:0000256" key="2">
    <source>
        <dbReference type="ARBA" id="ARBA00022729"/>
    </source>
</evidence>
<dbReference type="GO" id="GO:0016788">
    <property type="term" value="F:hydrolase activity, acting on ester bonds"/>
    <property type="evidence" value="ECO:0007669"/>
    <property type="project" value="InterPro"/>
</dbReference>
<evidence type="ECO:0000313" key="11">
    <source>
        <dbReference type="EMBL" id="PBC30894.1"/>
    </source>
</evidence>
<evidence type="ECO:0000256" key="1">
    <source>
        <dbReference type="ARBA" id="ARBA00010701"/>
    </source>
</evidence>
<proteinExistence type="inferred from homology"/>
<sequence>MSSFYGLIVSQFLILNFLLAKTIHTSNRKLNFTLKTPELIKSHGYQVEIHNIVTEDGYILEIHRLPYGRINGERNFKNAKRPVLIQHGLAGSSADWILMGSGRALAYMLADAGYDVWLGNNRGNIYSRNHISMLPTERYFWNFSYHELGIYDIPATIDYIIHQTNCKQIFYIGHSQGTTQFWVTMSQKPDYNAKIKLMIGLAPVAFTGNLRGPITKLAKLTYMGVRIGEVFGYPELRSRSIWEKFVSNVFCQDTSIQFFCNNILFLVTGFNQTNLSAINLTSIMNHIPAGASWKQLVHFGQGYIYPDKFRQFDYGNDEKNYRIYNSVQPPEYELNKIIAPIALFSSNDDLLATKTDVNLLKNKLGNLVFHKEISIKSFSHYDFLWGPSSTSVVFKPILDLLVLYEQNPLHVLY</sequence>
<evidence type="ECO:0000256" key="6">
    <source>
        <dbReference type="ARBA" id="ARBA00023180"/>
    </source>
</evidence>
<evidence type="ECO:0000256" key="4">
    <source>
        <dbReference type="ARBA" id="ARBA00022963"/>
    </source>
</evidence>
<dbReference type="OrthoDB" id="9974421at2759"/>
<evidence type="ECO:0000256" key="3">
    <source>
        <dbReference type="ARBA" id="ARBA00022801"/>
    </source>
</evidence>
<evidence type="ECO:0000256" key="7">
    <source>
        <dbReference type="PIRNR" id="PIRNR000862"/>
    </source>
</evidence>
<dbReference type="STRING" id="94128.A0A2A3EHF0"/>
<feature type="active site" description="Nucleophile" evidence="8">
    <location>
        <position position="175"/>
    </location>
</feature>
<dbReference type="PANTHER" id="PTHR11005">
    <property type="entry name" value="LYSOSOMAL ACID LIPASE-RELATED"/>
    <property type="match status" value="1"/>
</dbReference>
<dbReference type="InterPro" id="IPR006693">
    <property type="entry name" value="AB_hydrolase_lipase"/>
</dbReference>
<dbReference type="AlphaFoldDB" id="A0A2A3EHF0"/>
<dbReference type="GO" id="GO:0016042">
    <property type="term" value="P:lipid catabolic process"/>
    <property type="evidence" value="ECO:0007669"/>
    <property type="project" value="UniProtKB-KW"/>
</dbReference>
<keyword evidence="6" id="KW-0325">Glycoprotein</keyword>